<dbReference type="AlphaFoldDB" id="A0A2A5CGK5"/>
<dbReference type="Pfam" id="PF05973">
    <property type="entry name" value="Gp49"/>
    <property type="match status" value="1"/>
</dbReference>
<reference evidence="2" key="1">
    <citation type="submission" date="2017-08" db="EMBL/GenBank/DDBJ databases">
        <title>A dynamic microbial community with high functional redundancy inhabits the cold, oxic subseafloor aquifer.</title>
        <authorList>
            <person name="Tully B.J."/>
            <person name="Wheat C.G."/>
            <person name="Glazer B.T."/>
            <person name="Huber J.A."/>
        </authorList>
    </citation>
    <scope>NUCLEOTIDE SEQUENCE [LARGE SCALE GENOMIC DNA]</scope>
</reference>
<evidence type="ECO:0000313" key="2">
    <source>
        <dbReference type="Proteomes" id="UP000228987"/>
    </source>
</evidence>
<protein>
    <recommendedName>
        <fullName evidence="3">Type II toxin-antitoxin system RelE/ParE family toxin</fullName>
    </recommendedName>
</protein>
<organism evidence="1 2">
    <name type="scientific">SAR86 cluster bacterium</name>
    <dbReference type="NCBI Taxonomy" id="2030880"/>
    <lineage>
        <taxon>Bacteria</taxon>
        <taxon>Pseudomonadati</taxon>
        <taxon>Pseudomonadota</taxon>
        <taxon>Gammaproteobacteria</taxon>
        <taxon>SAR86 cluster</taxon>
    </lineage>
</organism>
<accession>A0A2A5CGK5</accession>
<name>A0A2A5CGK5_9GAMM</name>
<evidence type="ECO:0008006" key="3">
    <source>
        <dbReference type="Google" id="ProtNLM"/>
    </source>
</evidence>
<dbReference type="Proteomes" id="UP000228987">
    <property type="component" value="Unassembled WGS sequence"/>
</dbReference>
<proteinExistence type="predicted"/>
<dbReference type="EMBL" id="NVWI01000002">
    <property type="protein sequence ID" value="PCJ42635.1"/>
    <property type="molecule type" value="Genomic_DNA"/>
</dbReference>
<sequence length="126" mass="14982">MECILYKGNAFCIEWYHDTKGNSQALKFYRALNQKQKIQFLKLVKLMGDIGKIHNKEKFRNEGNKVFAFKPMPNRFLCFFVEGKKIVVTNAFVKKQNSLPVNEKIRALKYREDYIERVKEGAYYNE</sequence>
<evidence type="ECO:0000313" key="1">
    <source>
        <dbReference type="EMBL" id="PCJ42635.1"/>
    </source>
</evidence>
<gene>
    <name evidence="1" type="ORF">COA71_03765</name>
</gene>
<dbReference type="InterPro" id="IPR009241">
    <property type="entry name" value="HigB-like"/>
</dbReference>
<comment type="caution">
    <text evidence="1">The sequence shown here is derived from an EMBL/GenBank/DDBJ whole genome shotgun (WGS) entry which is preliminary data.</text>
</comment>